<dbReference type="InterPro" id="IPR036465">
    <property type="entry name" value="vWFA_dom_sf"/>
</dbReference>
<dbReference type="GeneID" id="109465846"/>
<dbReference type="Gene3D" id="3.40.50.410">
    <property type="entry name" value="von Willebrand factor, type A domain"/>
    <property type="match status" value="1"/>
</dbReference>
<organism evidence="2 3">
    <name type="scientific">Branchiostoma belcheri</name>
    <name type="common">Amphioxus</name>
    <dbReference type="NCBI Taxonomy" id="7741"/>
    <lineage>
        <taxon>Eukaryota</taxon>
        <taxon>Metazoa</taxon>
        <taxon>Chordata</taxon>
        <taxon>Cephalochordata</taxon>
        <taxon>Leptocardii</taxon>
        <taxon>Amphioxiformes</taxon>
        <taxon>Branchiostomatidae</taxon>
        <taxon>Branchiostoma</taxon>
    </lineage>
</organism>
<dbReference type="PANTHER" id="PTHR24020">
    <property type="entry name" value="COLLAGEN ALPHA"/>
    <property type="match status" value="1"/>
</dbReference>
<protein>
    <submittedName>
        <fullName evidence="3">Vitrin-like</fullName>
    </submittedName>
</protein>
<dbReference type="SUPFAM" id="SSF53300">
    <property type="entry name" value="vWA-like"/>
    <property type="match status" value="1"/>
</dbReference>
<dbReference type="PROSITE" id="PS50234">
    <property type="entry name" value="VWFA"/>
    <property type="match status" value="1"/>
</dbReference>
<dbReference type="InterPro" id="IPR002035">
    <property type="entry name" value="VWF_A"/>
</dbReference>
<dbReference type="Proteomes" id="UP000515135">
    <property type="component" value="Unplaced"/>
</dbReference>
<proteinExistence type="predicted"/>
<dbReference type="InterPro" id="IPR050525">
    <property type="entry name" value="ECM_Assembly_Org"/>
</dbReference>
<sequence length="95" mass="10577">MEEPTCDEKVDIMVLMDGSASVGRRNFPDVRNFVLSLAAGFRIGAGAAQLGVYQYAIRVQKEIGLNQFNNREVSTWAERTASAQNPLFSRFSVDF</sequence>
<evidence type="ECO:0000259" key="1">
    <source>
        <dbReference type="PROSITE" id="PS50234"/>
    </source>
</evidence>
<gene>
    <name evidence="3" type="primary">LOC109465846</name>
</gene>
<feature type="domain" description="VWFA" evidence="1">
    <location>
        <begin position="11"/>
        <end position="72"/>
    </location>
</feature>
<dbReference type="OrthoDB" id="10256829at2759"/>
<dbReference type="KEGG" id="bbel:109465846"/>
<dbReference type="RefSeq" id="XP_019618896.1">
    <property type="nucleotide sequence ID" value="XM_019763337.1"/>
</dbReference>
<dbReference type="PRINTS" id="PR00453">
    <property type="entry name" value="VWFADOMAIN"/>
</dbReference>
<accession>A0A6P4YNY2</accession>
<dbReference type="AlphaFoldDB" id="A0A6P4YNY2"/>
<reference evidence="3" key="1">
    <citation type="submission" date="2025-08" db="UniProtKB">
        <authorList>
            <consortium name="RefSeq"/>
        </authorList>
    </citation>
    <scope>IDENTIFICATION</scope>
    <source>
        <tissue evidence="3">Gonad</tissue>
    </source>
</reference>
<dbReference type="PANTHER" id="PTHR24020:SF84">
    <property type="entry name" value="VWFA DOMAIN-CONTAINING PROTEIN"/>
    <property type="match status" value="1"/>
</dbReference>
<keyword evidence="2" id="KW-1185">Reference proteome</keyword>
<evidence type="ECO:0000313" key="2">
    <source>
        <dbReference type="Proteomes" id="UP000515135"/>
    </source>
</evidence>
<name>A0A6P4YNY2_BRABE</name>
<dbReference type="Pfam" id="PF00092">
    <property type="entry name" value="VWA"/>
    <property type="match status" value="1"/>
</dbReference>
<evidence type="ECO:0000313" key="3">
    <source>
        <dbReference type="RefSeq" id="XP_019618896.1"/>
    </source>
</evidence>